<evidence type="ECO:0000256" key="5">
    <source>
        <dbReference type="ARBA" id="ARBA00023180"/>
    </source>
</evidence>
<feature type="compositionally biased region" description="Polar residues" evidence="6">
    <location>
        <begin position="1189"/>
        <end position="1198"/>
    </location>
</feature>
<keyword evidence="5" id="KW-0325">Glycoprotein</keyword>
<feature type="region of interest" description="Disordered" evidence="6">
    <location>
        <begin position="1002"/>
        <end position="1051"/>
    </location>
</feature>
<dbReference type="GeneTree" id="ENSGT00940000159942"/>
<dbReference type="InterPro" id="IPR050467">
    <property type="entry name" value="LRFN"/>
</dbReference>
<dbReference type="InterPro" id="IPR013098">
    <property type="entry name" value="Ig_I-set"/>
</dbReference>
<dbReference type="SMART" id="SM00409">
    <property type="entry name" value="IG"/>
    <property type="match status" value="10"/>
</dbReference>
<dbReference type="SUPFAM" id="SSF48726">
    <property type="entry name" value="Immunoglobulin"/>
    <property type="match status" value="11"/>
</dbReference>
<feature type="domain" description="Ig-like" evidence="8">
    <location>
        <begin position="2087"/>
        <end position="2175"/>
    </location>
</feature>
<feature type="domain" description="Ig-like" evidence="8">
    <location>
        <begin position="1585"/>
        <end position="1677"/>
    </location>
</feature>
<dbReference type="InterPro" id="IPR036179">
    <property type="entry name" value="Ig-like_dom_sf"/>
</dbReference>
<dbReference type="FunFam" id="2.60.40.10:FF:001377">
    <property type="entry name" value="Matrix remodeling associated 5"/>
    <property type="match status" value="1"/>
</dbReference>
<dbReference type="SUPFAM" id="SSF52058">
    <property type="entry name" value="L domain-like"/>
    <property type="match status" value="1"/>
</dbReference>
<dbReference type="FunFam" id="2.60.40.10:FF:000621">
    <property type="entry name" value="Immunoglobulin superfamily member 10"/>
    <property type="match status" value="1"/>
</dbReference>
<evidence type="ECO:0000259" key="8">
    <source>
        <dbReference type="PROSITE" id="PS50835"/>
    </source>
</evidence>
<dbReference type="InterPro" id="IPR003598">
    <property type="entry name" value="Ig_sub2"/>
</dbReference>
<dbReference type="PROSITE" id="PS51450">
    <property type="entry name" value="LRR"/>
    <property type="match status" value="1"/>
</dbReference>
<dbReference type="STRING" id="37003.ENSKMAP00000016961"/>
<feature type="compositionally biased region" description="Polar residues" evidence="6">
    <location>
        <begin position="1002"/>
        <end position="1011"/>
    </location>
</feature>
<reference evidence="9" key="1">
    <citation type="submission" date="2025-08" db="UniProtKB">
        <authorList>
            <consortium name="Ensembl"/>
        </authorList>
    </citation>
    <scope>IDENTIFICATION</scope>
</reference>
<keyword evidence="2 7" id="KW-0732">Signal</keyword>
<protein>
    <submittedName>
        <fullName evidence="9">Matrix-remodelling associated 5a</fullName>
    </submittedName>
</protein>
<name>A0A3Q3AKW2_KRYMA</name>
<feature type="domain" description="Ig-like" evidence="8">
    <location>
        <begin position="1485"/>
        <end position="1553"/>
    </location>
</feature>
<keyword evidence="4" id="KW-1015">Disulfide bond</keyword>
<dbReference type="Gene3D" id="3.80.10.10">
    <property type="entry name" value="Ribonuclease Inhibitor"/>
    <property type="match status" value="2"/>
</dbReference>
<organism evidence="9 10">
    <name type="scientific">Kryptolebias marmoratus</name>
    <name type="common">Mangrove killifish</name>
    <name type="synonym">Rivulus marmoratus</name>
    <dbReference type="NCBI Taxonomy" id="37003"/>
    <lineage>
        <taxon>Eukaryota</taxon>
        <taxon>Metazoa</taxon>
        <taxon>Chordata</taxon>
        <taxon>Craniata</taxon>
        <taxon>Vertebrata</taxon>
        <taxon>Euteleostomi</taxon>
        <taxon>Actinopterygii</taxon>
        <taxon>Neopterygii</taxon>
        <taxon>Teleostei</taxon>
        <taxon>Neoteleostei</taxon>
        <taxon>Acanthomorphata</taxon>
        <taxon>Ovalentaria</taxon>
        <taxon>Atherinomorphae</taxon>
        <taxon>Cyprinodontiformes</taxon>
        <taxon>Rivulidae</taxon>
        <taxon>Kryptolebias</taxon>
    </lineage>
</organism>
<feature type="domain" description="Ig-like" evidence="8">
    <location>
        <begin position="2275"/>
        <end position="2368"/>
    </location>
</feature>
<keyword evidence="3" id="KW-0677">Repeat</keyword>
<dbReference type="Proteomes" id="UP000264800">
    <property type="component" value="Unplaced"/>
</dbReference>
<feature type="region of interest" description="Disordered" evidence="6">
    <location>
        <begin position="1100"/>
        <end position="1128"/>
    </location>
</feature>
<dbReference type="SMART" id="SM00369">
    <property type="entry name" value="LRR_TYP"/>
    <property type="match status" value="5"/>
</dbReference>
<feature type="compositionally biased region" description="Basic residues" evidence="6">
    <location>
        <begin position="1036"/>
        <end position="1051"/>
    </location>
</feature>
<accession>A0A3Q3AKW2</accession>
<feature type="chain" id="PRO_5018677736" evidence="7">
    <location>
        <begin position="21"/>
        <end position="2370"/>
    </location>
</feature>
<feature type="domain" description="Ig-like" evidence="8">
    <location>
        <begin position="479"/>
        <end position="540"/>
    </location>
</feature>
<dbReference type="InterPro" id="IPR003591">
    <property type="entry name" value="Leu-rich_rpt_typical-subtyp"/>
</dbReference>
<dbReference type="InterPro" id="IPR013783">
    <property type="entry name" value="Ig-like_fold"/>
</dbReference>
<dbReference type="PANTHER" id="PTHR45842">
    <property type="entry name" value="SYNAPTIC ADHESION-LIKE MOLECULE SALM"/>
    <property type="match status" value="1"/>
</dbReference>
<evidence type="ECO:0000256" key="1">
    <source>
        <dbReference type="ARBA" id="ARBA00022614"/>
    </source>
</evidence>
<feature type="signal peptide" evidence="7">
    <location>
        <begin position="1"/>
        <end position="20"/>
    </location>
</feature>
<feature type="domain" description="Ig-like" evidence="8">
    <location>
        <begin position="1984"/>
        <end position="2079"/>
    </location>
</feature>
<dbReference type="InterPro" id="IPR032675">
    <property type="entry name" value="LRR_dom_sf"/>
</dbReference>
<feature type="domain" description="Ig-like" evidence="8">
    <location>
        <begin position="565"/>
        <end position="654"/>
    </location>
</feature>
<dbReference type="SMART" id="SM00408">
    <property type="entry name" value="IGc2"/>
    <property type="match status" value="10"/>
</dbReference>
<feature type="domain" description="Ig-like" evidence="8">
    <location>
        <begin position="1685"/>
        <end position="1766"/>
    </location>
</feature>
<evidence type="ECO:0000256" key="4">
    <source>
        <dbReference type="ARBA" id="ARBA00023157"/>
    </source>
</evidence>
<dbReference type="Pfam" id="PF13855">
    <property type="entry name" value="LRR_8"/>
    <property type="match status" value="1"/>
</dbReference>
<dbReference type="PANTHER" id="PTHR45842:SF4">
    <property type="entry name" value="MATRIX-REMODELING-ASSOCIATED PROTEIN 5"/>
    <property type="match status" value="1"/>
</dbReference>
<dbReference type="InterPro" id="IPR003599">
    <property type="entry name" value="Ig_sub"/>
</dbReference>
<feature type="region of interest" description="Disordered" evidence="6">
    <location>
        <begin position="806"/>
        <end position="832"/>
    </location>
</feature>
<dbReference type="InterPro" id="IPR007110">
    <property type="entry name" value="Ig-like_dom"/>
</dbReference>
<feature type="compositionally biased region" description="Polar residues" evidence="6">
    <location>
        <begin position="806"/>
        <end position="819"/>
    </location>
</feature>
<evidence type="ECO:0000256" key="6">
    <source>
        <dbReference type="SAM" id="MobiDB-lite"/>
    </source>
</evidence>
<dbReference type="SMART" id="SM00082">
    <property type="entry name" value="LRRCT"/>
    <property type="match status" value="1"/>
</dbReference>
<keyword evidence="10" id="KW-1185">Reference proteome</keyword>
<evidence type="ECO:0000256" key="7">
    <source>
        <dbReference type="SAM" id="SignalP"/>
    </source>
</evidence>
<evidence type="ECO:0000256" key="3">
    <source>
        <dbReference type="ARBA" id="ARBA00022737"/>
    </source>
</evidence>
<dbReference type="Gene3D" id="2.60.40.10">
    <property type="entry name" value="Immunoglobulins"/>
    <property type="match status" value="11"/>
</dbReference>
<evidence type="ECO:0000256" key="2">
    <source>
        <dbReference type="ARBA" id="ARBA00022729"/>
    </source>
</evidence>
<dbReference type="PROSITE" id="PS50835">
    <property type="entry name" value="IG_LIKE"/>
    <property type="match status" value="11"/>
</dbReference>
<feature type="region of interest" description="Disordered" evidence="6">
    <location>
        <begin position="1189"/>
        <end position="1211"/>
    </location>
</feature>
<dbReference type="InterPro" id="IPR001611">
    <property type="entry name" value="Leu-rich_rpt"/>
</dbReference>
<dbReference type="OMA" id="HTSPDQR"/>
<evidence type="ECO:0000313" key="9">
    <source>
        <dbReference type="Ensembl" id="ENSKMAP00000016961.1"/>
    </source>
</evidence>
<feature type="compositionally biased region" description="Basic and acidic residues" evidence="6">
    <location>
        <begin position="1104"/>
        <end position="1118"/>
    </location>
</feature>
<proteinExistence type="predicted"/>
<feature type="domain" description="Ig-like" evidence="8">
    <location>
        <begin position="1891"/>
        <end position="1976"/>
    </location>
</feature>
<evidence type="ECO:0000313" key="10">
    <source>
        <dbReference type="Proteomes" id="UP000264800"/>
    </source>
</evidence>
<sequence length="2370" mass="263995">MEHAPSLCILVLIFLPPVTSDFCPRPCSCPQPKVLHCTFRSLFTIPAAVPKHTERINLGFNSINQIGDRSLFGLRKLEQLMLHGNNIYNLPDGVFRDLASLQMLKISYNKLKEISRQTLHGLWSLIRLYLDHNHLKFIHPDTFQGLTSLRILQLEGNQLQQLHPSTFTTFAVLAHFHISTLRNLHLSDNRLESLPPRLVETMPQLENLYLHGNPWSCDCNMRWLQDWKKTSPGVLKCKNDMSLPGGRLCARCSSPRHLSGTELHAVEHLVCHIPVISSPNRTTQQKVMKSKMLDIKDFKEPLGNVSLDLSDAHGNKVNLECSVGESKGPFKINWEQVNQHQLITNITFSVDLECPVDRAKYEQLWRLIAYYSSVPAHLKRKVILSKTPHPTYTYKQDSMQDALYYTGVEIKMMAWPVWLMQPSVDLQLNRPQSSAKIMRLILSTNLSTTVENESEWRQKRTWVMIESTNRTSKVLSAIQGGSSEMYCNVHSSDQPIVQWMLPDGSKVDTLQRNVDHRIMSKNGSLTIKTINHKDMGIYYCISQVHGDFAVLPFYLTVQESSSPSPGEETSITPIEEYPGNPLSLDCTASGSPDAEIYWILPSNNIVSFHANSSKCLVYSNGTLHIPKIQILDSGYYKCVAINAHGADTLVKKITVARHKGLIQPLWMFPTGPQSASGVNTQIKVPTGIREEEASGDFEKTQDEAPKGHLDLIRRIPGGVAPGRRVIHPSRKMWRRPPVLRKPLEPNSEDAKIKVGTRRRVNITKGKIDPKKWADILQKIRGRNIQKSVTMNPVQYTTEIKAMEQTKSLKTPKESSNSIIEQERWSQDPSRTQGQGIYVTPESYTVQSLDDITSNRQNTNNLHTTIKPELTQSAQRELNHHTSSNDVFFLPETTSVLLHAITLRQVKRNSLISSKFSLQENCSINTDVDKDKTADWSKALERSVNRVNPRNDREHFFGESQTISSVNLQSASDLSEISTISQFHLQPMDTTINYLKSEAILTTASPSNSPVPNSMEKVGSERQPAPSIRQPNSQRRNGGRKRKANRRKHKLKTPAQLITTTPVNTPLSVVKTSVSTEEKTEQLKVTVGSIVPFTESQVASFGRPSHKESTVSRSYHETSIEPSSLPGSLFETKDTHLPITKPLFQSTSATPIFPTASLGVDHGSTTSHTTLDILENASPPEISENVTLITQPKVKNSPLQLDKPSEDTQKSSVAAEMEPTLYYDSSVGSFQTMTHLPTDIKNNPSANQRSLTQKGGKRLWEETRMGSSLLPPPLTSAASLIELGTRTTSEDTSSRLNKTPSMISEQDLVIEKVTALTSTVPTNLYQNEIIEFELKDNQSLKKAQTRGIKKQHHPPLPRLHVTTPKVMLHGTKSKISSTEANTTLSLRVTTQRPEILVNQSQDQQINLITATLPTISFRPIIPSPSQKLAVINPTSADVNLQGTQTSIKISTVLQSTPSTETLLAVTKDISTEHRLAKPESMPRRKPKTTKNNFQTITVKAGTDAQLPCEVEGQPKPFLCWTKVATGMYDSRSSRSKLTPLNLTALPQKHGEQSCYEPSQQFEHLTVNKMGQYDTVSVHLSVLALPPKIQQTQHENVTLPEGGTIYMNCTATGTPQPVIHWVTPDGIQLSTSQPVSGQNLIIFPNGTLHIRRLGLRNSGSYECSVRNTIASATRTVTLNVRKDQVSAKVTISSFSPQRTNVIYGSTLLLNCVATGHPKPRILWKTPSKKLVDAQYSFDPRIKVFLNGSITIYSVTEKDSGDYLCIARNKMGDDYVQLWVGVLTRPAKIDRKQQQLNQEVVYGEDLKVDCVASGIPNPEISWALPDGTMVNPVKQKEGTSAGRSRRYVVFDNGTLYLYHVGMPEEGEYTCYAENQLGKDEMKVRVRVKTAVFPPQIQDKDGNTIRVFPGQTVTLQCNAKGEPVPDITWMSPTNRLISPVLNKYQILNDGILIVQKAQHFDGGNYTCMARNSAGQDHKVTRLEVLVKPPVINYPGVAVRVIKTTAVQGQKKLVDCVAKGTPTSQIMWILPGNVLLHAPYNSSKMTVHQNGTLEIQSAKKTDSGQLVCVARNDGGEVRLVVNLDVKEVVERPQMRVRYNLSLRVGDTITLNCSFEGLKLPRLTWILPNGTPLNIGARYLRFFHQENGSLIISNPTVAEAGMYRCLGYNSAGLVERTIILSLERKPEIQNKYISPVSIMNGETLFLHCQTTGEVLRLTWTLPSGVVLNRLQGAGRNAVMSNGTLSIRQVSIYDRGLYVCRAANEYGSSLLSVSVTMIEHPPQITSSPPSVTYAKRGVAIQLNCVATGVPKVEVAWETPNKTRLAVSTQPRLFGNKYVHPQGSLIIQNPTQRDSGIYRCTAKNALGMDSKATFLNVF</sequence>
<reference evidence="9" key="2">
    <citation type="submission" date="2025-09" db="UniProtKB">
        <authorList>
            <consortium name="Ensembl"/>
        </authorList>
    </citation>
    <scope>IDENTIFICATION</scope>
</reference>
<feature type="domain" description="Ig-like" evidence="8">
    <location>
        <begin position="1783"/>
        <end position="1885"/>
    </location>
</feature>
<dbReference type="CDD" id="cd00096">
    <property type="entry name" value="Ig"/>
    <property type="match status" value="2"/>
</dbReference>
<keyword evidence="1" id="KW-0433">Leucine-rich repeat</keyword>
<dbReference type="FunFam" id="2.60.40.10:FF:001306">
    <property type="entry name" value="Matrix remodeling associated 5"/>
    <property type="match status" value="1"/>
</dbReference>
<dbReference type="Pfam" id="PF13927">
    <property type="entry name" value="Ig_3"/>
    <property type="match status" value="5"/>
</dbReference>
<feature type="domain" description="Ig-like" evidence="8">
    <location>
        <begin position="2180"/>
        <end position="2269"/>
    </location>
</feature>
<dbReference type="InterPro" id="IPR000483">
    <property type="entry name" value="Cys-rich_flank_reg_C"/>
</dbReference>
<dbReference type="Ensembl" id="ENSKMAT00000017195.1">
    <property type="protein sequence ID" value="ENSKMAP00000016961.1"/>
    <property type="gene ID" value="ENSKMAG00000012659.1"/>
</dbReference>
<dbReference type="Pfam" id="PF07679">
    <property type="entry name" value="I-set"/>
    <property type="match status" value="5"/>
</dbReference>